<dbReference type="PROSITE" id="PS01124">
    <property type="entry name" value="HTH_ARAC_FAMILY_2"/>
    <property type="match status" value="1"/>
</dbReference>
<reference evidence="6" key="1">
    <citation type="journal article" date="2019" name="Int. J. Syst. Evol. Microbiol.">
        <title>The Global Catalogue of Microorganisms (GCM) 10K type strain sequencing project: providing services to taxonomists for standard genome sequencing and annotation.</title>
        <authorList>
            <consortium name="The Broad Institute Genomics Platform"/>
            <consortium name="The Broad Institute Genome Sequencing Center for Infectious Disease"/>
            <person name="Wu L."/>
            <person name="Ma J."/>
        </authorList>
    </citation>
    <scope>NUCLEOTIDE SEQUENCE [LARGE SCALE GENOMIC DNA]</scope>
    <source>
        <strain evidence="6">JCM 10977</strain>
    </source>
</reference>
<dbReference type="InterPro" id="IPR037923">
    <property type="entry name" value="HTH-like"/>
</dbReference>
<keyword evidence="1" id="KW-0805">Transcription regulation</keyword>
<dbReference type="SUPFAM" id="SSF46689">
    <property type="entry name" value="Homeodomain-like"/>
    <property type="match status" value="1"/>
</dbReference>
<protein>
    <recommendedName>
        <fullName evidence="4">HTH araC/xylS-type domain-containing protein</fullName>
    </recommendedName>
</protein>
<evidence type="ECO:0000256" key="1">
    <source>
        <dbReference type="ARBA" id="ARBA00023015"/>
    </source>
</evidence>
<dbReference type="SMART" id="SM00342">
    <property type="entry name" value="HTH_ARAC"/>
    <property type="match status" value="1"/>
</dbReference>
<evidence type="ECO:0000256" key="3">
    <source>
        <dbReference type="ARBA" id="ARBA00023163"/>
    </source>
</evidence>
<dbReference type="Pfam" id="PF02311">
    <property type="entry name" value="AraC_binding"/>
    <property type="match status" value="1"/>
</dbReference>
<keyword evidence="6" id="KW-1185">Reference proteome</keyword>
<proteinExistence type="predicted"/>
<evidence type="ECO:0000313" key="5">
    <source>
        <dbReference type="EMBL" id="GAA0940111.1"/>
    </source>
</evidence>
<dbReference type="InterPro" id="IPR003313">
    <property type="entry name" value="AraC-bd"/>
</dbReference>
<evidence type="ECO:0000313" key="6">
    <source>
        <dbReference type="Proteomes" id="UP001500542"/>
    </source>
</evidence>
<dbReference type="InterPro" id="IPR009057">
    <property type="entry name" value="Homeodomain-like_sf"/>
</dbReference>
<dbReference type="InterPro" id="IPR018060">
    <property type="entry name" value="HTH_AraC"/>
</dbReference>
<gene>
    <name evidence="5" type="ORF">GCM10009554_30530</name>
</gene>
<dbReference type="Proteomes" id="UP001500542">
    <property type="component" value="Unassembled WGS sequence"/>
</dbReference>
<organism evidence="5 6">
    <name type="scientific">Kribbella koreensis</name>
    <dbReference type="NCBI Taxonomy" id="57909"/>
    <lineage>
        <taxon>Bacteria</taxon>
        <taxon>Bacillati</taxon>
        <taxon>Actinomycetota</taxon>
        <taxon>Actinomycetes</taxon>
        <taxon>Propionibacteriales</taxon>
        <taxon>Kribbellaceae</taxon>
        <taxon>Kribbella</taxon>
    </lineage>
</organism>
<accession>A0ABP4ATZ5</accession>
<dbReference type="Gene3D" id="1.10.10.60">
    <property type="entry name" value="Homeodomain-like"/>
    <property type="match status" value="1"/>
</dbReference>
<dbReference type="PANTHER" id="PTHR43280:SF2">
    <property type="entry name" value="HTH-TYPE TRANSCRIPTIONAL REGULATOR EXSA"/>
    <property type="match status" value="1"/>
</dbReference>
<keyword evidence="2" id="KW-0238">DNA-binding</keyword>
<dbReference type="EMBL" id="BAAAHK010000007">
    <property type="protein sequence ID" value="GAA0940111.1"/>
    <property type="molecule type" value="Genomic_DNA"/>
</dbReference>
<dbReference type="InterPro" id="IPR018062">
    <property type="entry name" value="HTH_AraC-typ_CS"/>
</dbReference>
<dbReference type="PANTHER" id="PTHR43280">
    <property type="entry name" value="ARAC-FAMILY TRANSCRIPTIONAL REGULATOR"/>
    <property type="match status" value="1"/>
</dbReference>
<dbReference type="SUPFAM" id="SSF51215">
    <property type="entry name" value="Regulatory protein AraC"/>
    <property type="match status" value="1"/>
</dbReference>
<evidence type="ECO:0000256" key="2">
    <source>
        <dbReference type="ARBA" id="ARBA00023125"/>
    </source>
</evidence>
<name>A0ABP4ATZ5_9ACTN</name>
<comment type="caution">
    <text evidence="5">The sequence shown here is derived from an EMBL/GenBank/DDBJ whole genome shotgun (WGS) entry which is preliminary data.</text>
</comment>
<feature type="domain" description="HTH araC/xylS-type" evidence="4">
    <location>
        <begin position="159"/>
        <end position="257"/>
    </location>
</feature>
<evidence type="ECO:0000259" key="4">
    <source>
        <dbReference type="PROSITE" id="PS01124"/>
    </source>
</evidence>
<dbReference type="Pfam" id="PF12833">
    <property type="entry name" value="HTH_18"/>
    <property type="match status" value="1"/>
</dbReference>
<sequence>MDDWSIYLTPGQIERQLGLFCLGVGTQRNPPGQPPERALGCHAAVFLHQGRGHLLHGPERTLHAVEAPALLWLFPGVLHGYRPATQWRQSWVLFSGTATNALTHLGHLTPDRPVRRYADPRPIQRSFAKLLRVAQTSEVQATAALYDLIATAAQDEPGNELVAQLRAIACRPLSIPQYAEALGVTVDDLRAATRSASGTTPQEVILTTRMNQAKALLAESDLPVAVIAREVGYDDPAYFSRLFSARVGQAPRTFRRIGSISGPRSSF</sequence>
<dbReference type="RefSeq" id="WP_343969288.1">
    <property type="nucleotide sequence ID" value="NZ_BAAAHK010000007.1"/>
</dbReference>
<keyword evidence="3" id="KW-0804">Transcription</keyword>
<dbReference type="PROSITE" id="PS00041">
    <property type="entry name" value="HTH_ARAC_FAMILY_1"/>
    <property type="match status" value="1"/>
</dbReference>